<comment type="catalytic activity">
    <reaction evidence="6">
        <text>ATP + H2O = ADP + phosphate + H(+)</text>
        <dbReference type="Rhea" id="RHEA:13065"/>
        <dbReference type="ChEBI" id="CHEBI:15377"/>
        <dbReference type="ChEBI" id="CHEBI:15378"/>
        <dbReference type="ChEBI" id="CHEBI:30616"/>
        <dbReference type="ChEBI" id="CHEBI:43474"/>
        <dbReference type="ChEBI" id="CHEBI:456216"/>
        <dbReference type="EC" id="3.6.4.13"/>
    </reaction>
    <physiologicalReaction direction="left-to-right" evidence="6">
        <dbReference type="Rhea" id="RHEA:13066"/>
    </physiologicalReaction>
</comment>
<reference evidence="10" key="1">
    <citation type="submission" date="2022-01" db="EMBL/GenBank/DDBJ databases">
        <title>Genome Sequence Resource for Two Populations of Ditylenchus destructor, the Migratory Endoparasitic Phytonematode.</title>
        <authorList>
            <person name="Zhang H."/>
            <person name="Lin R."/>
            <person name="Xie B."/>
        </authorList>
    </citation>
    <scope>NUCLEOTIDE SEQUENCE</scope>
    <source>
        <strain evidence="10">BazhouSP</strain>
    </source>
</reference>
<keyword evidence="5" id="KW-0391">Immunity</keyword>
<accession>A0AAD4RDR7</accession>
<organism evidence="10 11">
    <name type="scientific">Ditylenchus destructor</name>
    <dbReference type="NCBI Taxonomy" id="166010"/>
    <lineage>
        <taxon>Eukaryota</taxon>
        <taxon>Metazoa</taxon>
        <taxon>Ecdysozoa</taxon>
        <taxon>Nematoda</taxon>
        <taxon>Chromadorea</taxon>
        <taxon>Rhabditida</taxon>
        <taxon>Tylenchina</taxon>
        <taxon>Tylenchomorpha</taxon>
        <taxon>Sphaerularioidea</taxon>
        <taxon>Anguinidae</taxon>
        <taxon>Anguininae</taxon>
        <taxon>Ditylenchus</taxon>
    </lineage>
</organism>
<evidence type="ECO:0000256" key="5">
    <source>
        <dbReference type="ARBA" id="ARBA00022859"/>
    </source>
</evidence>
<dbReference type="PROSITE" id="PS51192">
    <property type="entry name" value="HELICASE_ATP_BIND_1"/>
    <property type="match status" value="1"/>
</dbReference>
<dbReference type="GO" id="GO:0003724">
    <property type="term" value="F:RNA helicase activity"/>
    <property type="evidence" value="ECO:0007669"/>
    <property type="project" value="UniProtKB-EC"/>
</dbReference>
<dbReference type="InterPro" id="IPR038557">
    <property type="entry name" value="RLR_C_sf"/>
</dbReference>
<dbReference type="SUPFAM" id="SSF52540">
    <property type="entry name" value="P-loop containing nucleoside triphosphate hydrolases"/>
    <property type="match status" value="1"/>
</dbReference>
<feature type="domain" description="Helicase C-terminal" evidence="8">
    <location>
        <begin position="636"/>
        <end position="794"/>
    </location>
</feature>
<proteinExistence type="inferred from homology"/>
<dbReference type="GO" id="GO:0005737">
    <property type="term" value="C:cytoplasm"/>
    <property type="evidence" value="ECO:0007669"/>
    <property type="project" value="TreeGrafter"/>
</dbReference>
<evidence type="ECO:0000256" key="3">
    <source>
        <dbReference type="ARBA" id="ARBA00022741"/>
    </source>
</evidence>
<dbReference type="Proteomes" id="UP001201812">
    <property type="component" value="Unassembled WGS sequence"/>
</dbReference>
<dbReference type="PROSITE" id="PS51789">
    <property type="entry name" value="RLR_CTR"/>
    <property type="match status" value="1"/>
</dbReference>
<comment type="caution">
    <text evidence="10">The sequence shown here is derived from an EMBL/GenBank/DDBJ whole genome shotgun (WGS) entry which is preliminary data.</text>
</comment>
<dbReference type="SMART" id="SM00490">
    <property type="entry name" value="HELICc"/>
    <property type="match status" value="1"/>
</dbReference>
<dbReference type="SMART" id="SM00487">
    <property type="entry name" value="DEXDc"/>
    <property type="match status" value="1"/>
</dbReference>
<feature type="domain" description="Helicase ATP-binding" evidence="7">
    <location>
        <begin position="278"/>
        <end position="464"/>
    </location>
</feature>
<keyword evidence="11" id="KW-1185">Reference proteome</keyword>
<dbReference type="Gene3D" id="3.40.50.300">
    <property type="entry name" value="P-loop containing nucleotide triphosphate hydrolases"/>
    <property type="match status" value="2"/>
</dbReference>
<evidence type="ECO:0000313" key="10">
    <source>
        <dbReference type="EMBL" id="KAI1729202.1"/>
    </source>
</evidence>
<evidence type="ECO:0000256" key="6">
    <source>
        <dbReference type="ARBA" id="ARBA00049390"/>
    </source>
</evidence>
<keyword evidence="2" id="KW-0399">Innate immunity</keyword>
<dbReference type="PANTHER" id="PTHR14074:SF29">
    <property type="entry name" value="DICER-RELATED HELICASE"/>
    <property type="match status" value="1"/>
</dbReference>
<protein>
    <submittedName>
        <fullName evidence="10">DEAD/DEAH box helicase domain-containing protein</fullName>
    </submittedName>
</protein>
<dbReference type="EMBL" id="JAKKPZ010000001">
    <property type="protein sequence ID" value="KAI1729202.1"/>
    <property type="molecule type" value="Genomic_DNA"/>
</dbReference>
<name>A0AAD4RDR7_9BILA</name>
<gene>
    <name evidence="10" type="ORF">DdX_01426</name>
</gene>
<dbReference type="AlphaFoldDB" id="A0AAD4RDR7"/>
<dbReference type="InterPro" id="IPR001650">
    <property type="entry name" value="Helicase_C-like"/>
</dbReference>
<dbReference type="InterPro" id="IPR011545">
    <property type="entry name" value="DEAD/DEAH_box_helicase_dom"/>
</dbReference>
<dbReference type="InterPro" id="IPR014001">
    <property type="entry name" value="Helicase_ATP-bd"/>
</dbReference>
<evidence type="ECO:0000259" key="8">
    <source>
        <dbReference type="PROSITE" id="PS51194"/>
    </source>
</evidence>
<comment type="similarity">
    <text evidence="1">Belongs to the helicase family. RLR subfamily.</text>
</comment>
<dbReference type="PANTHER" id="PTHR14074">
    <property type="entry name" value="HELICASE WITH DEATH DOMAIN-RELATED"/>
    <property type="match status" value="1"/>
</dbReference>
<keyword evidence="4" id="KW-0067">ATP-binding</keyword>
<dbReference type="Gene3D" id="2.170.150.30">
    <property type="entry name" value="RIG-I-like receptor, C-terminal regulatory domain"/>
    <property type="match status" value="1"/>
</dbReference>
<dbReference type="InterPro" id="IPR021673">
    <property type="entry name" value="RLR_CTR"/>
</dbReference>
<feature type="domain" description="RLR CTR" evidence="9">
    <location>
        <begin position="825"/>
        <end position="971"/>
    </location>
</feature>
<dbReference type="Pfam" id="PF00270">
    <property type="entry name" value="DEAD"/>
    <property type="match status" value="1"/>
</dbReference>
<evidence type="ECO:0000259" key="7">
    <source>
        <dbReference type="PROSITE" id="PS51192"/>
    </source>
</evidence>
<evidence type="ECO:0000256" key="4">
    <source>
        <dbReference type="ARBA" id="ARBA00022840"/>
    </source>
</evidence>
<dbReference type="InterPro" id="IPR051363">
    <property type="entry name" value="RLR_Helicase"/>
</dbReference>
<dbReference type="Pfam" id="PF00271">
    <property type="entry name" value="Helicase_C"/>
    <property type="match status" value="1"/>
</dbReference>
<dbReference type="InterPro" id="IPR027417">
    <property type="entry name" value="P-loop_NTPase"/>
</dbReference>
<evidence type="ECO:0000313" key="11">
    <source>
        <dbReference type="Proteomes" id="UP001201812"/>
    </source>
</evidence>
<dbReference type="GO" id="GO:0045087">
    <property type="term" value="P:innate immune response"/>
    <property type="evidence" value="ECO:0007669"/>
    <property type="project" value="UniProtKB-KW"/>
</dbReference>
<evidence type="ECO:0000256" key="2">
    <source>
        <dbReference type="ARBA" id="ARBA00022588"/>
    </source>
</evidence>
<dbReference type="GO" id="GO:0003676">
    <property type="term" value="F:nucleic acid binding"/>
    <property type="evidence" value="ECO:0007669"/>
    <property type="project" value="InterPro"/>
</dbReference>
<keyword evidence="10" id="KW-0378">Hydrolase</keyword>
<keyword evidence="3" id="KW-0547">Nucleotide-binding</keyword>
<dbReference type="Gene3D" id="1.20.1320.30">
    <property type="match status" value="1"/>
</dbReference>
<dbReference type="PROSITE" id="PS51194">
    <property type="entry name" value="HELICASE_CTER"/>
    <property type="match status" value="1"/>
</dbReference>
<sequence>MLTSKQKTNLLFLYEDEILSRMAADLSKIGKLQDMIPEDKMCNLRANNSSDMGLAREMWELMQTSALNETLYERVLTFLKDVDFDLHSMICLERSNNNNSFGKGLLEMLKHMDGMMKALTSLEIVICTLREVVQGFEHILNPIWNRFKDAKITETHAKKLILRTVPNITIFGYEHLLYAISKCGQEADNYVNQIYRNFANEYEYRNKTTNNPRGLYYEIGPTNAVKEVMQSAATLGINSPYARCARIGQVPRPHFRACTVGIVQETPLNLREYQKELVHDAVENRNTIICAPTGSGKTYVAAYIVRNHLLHSNSRRKVCFFVPTTTLVEQQEEVLRRFVGHFASVKGVSGITANSVPVRKTIEATDVLVVTPQIIVNLLMEKPMNGFDDVSFTPFGLSAFSLILFDEAHHTNESHPYNVLMKEYHLKKAINAYKTIPQIVGLTASLGIGGSSNHRDALQYTLQMCANLDSSSISRVRKNVDDLKKFASETREEIITVDSSDLTNLGTFKIIQQYMRDLESEMLKIPEATSFNGLRKSLTCPSSNYLHQGYENWICGLLARTIPECTDLPQKSRALVTQCLEQLRILYYTIEYLNLFSSDIALEYVRKALEKHPHIDLRLKGLLETLQGQPEHESAMLIKLRDILRTQLDNHINSRILIFAPKRDQCKLMAELISNTTPYFANYLTGQASYEEGGSNAAEQKKKVIDFKTGTVKILCVTSVAEEGLDIEACNLVIQYSNVTNEIGHVQRRGRGRKENSKSILLTSDRKVKERAQENAQREIIMTEILDDIDMKPTTWFKEKVAQKAEELASDIFLQISLQKQATVKLNEKNKSMKYRLLCRQCDAFITSSDNVAVFCGGQYATVDPGYWSRVFIHQLPVLEENKRWENMASPHVGVHHCMGQNNNRTCRMRLGRIVLFRDVHLPIISCKSVVFVEYTNELDKLNFQGRRFPLSQWKDVKSKLFLPKELTGIQLAEMQRAAEEKQLSSELKKI</sequence>
<evidence type="ECO:0000259" key="9">
    <source>
        <dbReference type="PROSITE" id="PS51789"/>
    </source>
</evidence>
<keyword evidence="10" id="KW-0347">Helicase</keyword>
<dbReference type="Pfam" id="PF11648">
    <property type="entry name" value="RIG-I_C-RD"/>
    <property type="match status" value="1"/>
</dbReference>
<dbReference type="GO" id="GO:0005524">
    <property type="term" value="F:ATP binding"/>
    <property type="evidence" value="ECO:0007669"/>
    <property type="project" value="UniProtKB-KW"/>
</dbReference>
<evidence type="ECO:0000256" key="1">
    <source>
        <dbReference type="ARBA" id="ARBA00006866"/>
    </source>
</evidence>